<organism evidence="7 8">
    <name type="scientific">Arsenicibacter rosenii</name>
    <dbReference type="NCBI Taxonomy" id="1750698"/>
    <lineage>
        <taxon>Bacteria</taxon>
        <taxon>Pseudomonadati</taxon>
        <taxon>Bacteroidota</taxon>
        <taxon>Cytophagia</taxon>
        <taxon>Cytophagales</taxon>
        <taxon>Spirosomataceae</taxon>
        <taxon>Arsenicibacter</taxon>
    </lineage>
</organism>
<name>A0A1S2VHP4_9BACT</name>
<dbReference type="RefSeq" id="WP_071503934.1">
    <property type="nucleotide sequence ID" value="NZ_MORL01000007.1"/>
</dbReference>
<dbReference type="PANTHER" id="PTHR43133:SF46">
    <property type="entry name" value="RNA POLYMERASE SIGMA-70 FACTOR ECF SUBFAMILY"/>
    <property type="match status" value="1"/>
</dbReference>
<accession>A0A1S2VHP4</accession>
<comment type="caution">
    <text evidence="7">The sequence shown here is derived from an EMBL/GenBank/DDBJ whole genome shotgun (WGS) entry which is preliminary data.</text>
</comment>
<keyword evidence="8" id="KW-1185">Reference proteome</keyword>
<dbReference type="EMBL" id="MORL01000007">
    <property type="protein sequence ID" value="OIN58262.1"/>
    <property type="molecule type" value="Genomic_DNA"/>
</dbReference>
<dbReference type="Gene3D" id="1.10.10.10">
    <property type="entry name" value="Winged helix-like DNA-binding domain superfamily/Winged helix DNA-binding domain"/>
    <property type="match status" value="1"/>
</dbReference>
<dbReference type="InterPro" id="IPR013325">
    <property type="entry name" value="RNA_pol_sigma_r2"/>
</dbReference>
<evidence type="ECO:0000313" key="7">
    <source>
        <dbReference type="EMBL" id="OIN58262.1"/>
    </source>
</evidence>
<keyword evidence="4" id="KW-0804">Transcription</keyword>
<dbReference type="Pfam" id="PF08281">
    <property type="entry name" value="Sigma70_r4_2"/>
    <property type="match status" value="1"/>
</dbReference>
<sequence length="195" mass="22912">MSTYQNESVLWNAFRQGDIEAFEQIYRTHSTALLSYGKRLSTDHDLVKDAIQDIFIEIWKRRENLRDLHTIKFYLFRVLRNRLTNLQQKALTVSTEDAPIDEELLLTPSIELILTEEETLTDQQHRLQRAIEALPNRQREAIMLAFFHNFSNDEIARIMGINHQSVINNLNRAFASLRVSLTDFSLVLCLLLNYF</sequence>
<dbReference type="Gene3D" id="1.10.1740.10">
    <property type="match status" value="1"/>
</dbReference>
<dbReference type="InterPro" id="IPR039425">
    <property type="entry name" value="RNA_pol_sigma-70-like"/>
</dbReference>
<dbReference type="InterPro" id="IPR014284">
    <property type="entry name" value="RNA_pol_sigma-70_dom"/>
</dbReference>
<evidence type="ECO:0000259" key="6">
    <source>
        <dbReference type="Pfam" id="PF08281"/>
    </source>
</evidence>
<proteinExistence type="inferred from homology"/>
<dbReference type="AlphaFoldDB" id="A0A1S2VHP4"/>
<dbReference type="CDD" id="cd06171">
    <property type="entry name" value="Sigma70_r4"/>
    <property type="match status" value="1"/>
</dbReference>
<reference evidence="7 8" key="1">
    <citation type="submission" date="2016-10" db="EMBL/GenBank/DDBJ databases">
        <title>Arsenicibacter rosenii gen. nov., sp. nov., an efficient arsenic-methylating bacterium isolated from an arsenic-contaminated paddy soil.</title>
        <authorList>
            <person name="Huang K."/>
        </authorList>
    </citation>
    <scope>NUCLEOTIDE SEQUENCE [LARGE SCALE GENOMIC DNA]</scope>
    <source>
        <strain evidence="7 8">SM-1</strain>
    </source>
</reference>
<keyword evidence="3" id="KW-0731">Sigma factor</keyword>
<comment type="similarity">
    <text evidence="1">Belongs to the sigma-70 factor family. ECF subfamily.</text>
</comment>
<feature type="domain" description="RNA polymerase sigma factor 70 region 4 type 2" evidence="6">
    <location>
        <begin position="126"/>
        <end position="176"/>
    </location>
</feature>
<evidence type="ECO:0008006" key="9">
    <source>
        <dbReference type="Google" id="ProtNLM"/>
    </source>
</evidence>
<dbReference type="SUPFAM" id="SSF88946">
    <property type="entry name" value="Sigma2 domain of RNA polymerase sigma factors"/>
    <property type="match status" value="1"/>
</dbReference>
<dbReference type="Pfam" id="PF04542">
    <property type="entry name" value="Sigma70_r2"/>
    <property type="match status" value="1"/>
</dbReference>
<dbReference type="GO" id="GO:0003677">
    <property type="term" value="F:DNA binding"/>
    <property type="evidence" value="ECO:0007669"/>
    <property type="project" value="InterPro"/>
</dbReference>
<dbReference type="Proteomes" id="UP000181790">
    <property type="component" value="Unassembled WGS sequence"/>
</dbReference>
<evidence type="ECO:0000313" key="8">
    <source>
        <dbReference type="Proteomes" id="UP000181790"/>
    </source>
</evidence>
<protein>
    <recommendedName>
        <fullName evidence="9">RNA polymerase subunit sigma-24</fullName>
    </recommendedName>
</protein>
<dbReference type="GO" id="GO:0016987">
    <property type="term" value="F:sigma factor activity"/>
    <property type="evidence" value="ECO:0007669"/>
    <property type="project" value="UniProtKB-KW"/>
</dbReference>
<dbReference type="PANTHER" id="PTHR43133">
    <property type="entry name" value="RNA POLYMERASE ECF-TYPE SIGMA FACTO"/>
    <property type="match status" value="1"/>
</dbReference>
<gene>
    <name evidence="7" type="ORF">BLX24_14755</name>
</gene>
<dbReference type="NCBIfam" id="TIGR02937">
    <property type="entry name" value="sigma70-ECF"/>
    <property type="match status" value="1"/>
</dbReference>
<feature type="domain" description="RNA polymerase sigma-70 region 2" evidence="5">
    <location>
        <begin position="25"/>
        <end position="85"/>
    </location>
</feature>
<dbReference type="InterPro" id="IPR007627">
    <property type="entry name" value="RNA_pol_sigma70_r2"/>
</dbReference>
<evidence type="ECO:0000256" key="3">
    <source>
        <dbReference type="ARBA" id="ARBA00023082"/>
    </source>
</evidence>
<dbReference type="InterPro" id="IPR036388">
    <property type="entry name" value="WH-like_DNA-bd_sf"/>
</dbReference>
<evidence type="ECO:0000256" key="2">
    <source>
        <dbReference type="ARBA" id="ARBA00023015"/>
    </source>
</evidence>
<evidence type="ECO:0000256" key="1">
    <source>
        <dbReference type="ARBA" id="ARBA00010641"/>
    </source>
</evidence>
<evidence type="ECO:0000256" key="4">
    <source>
        <dbReference type="ARBA" id="ARBA00023163"/>
    </source>
</evidence>
<dbReference type="SUPFAM" id="SSF88659">
    <property type="entry name" value="Sigma3 and sigma4 domains of RNA polymerase sigma factors"/>
    <property type="match status" value="1"/>
</dbReference>
<keyword evidence="2" id="KW-0805">Transcription regulation</keyword>
<dbReference type="InterPro" id="IPR013324">
    <property type="entry name" value="RNA_pol_sigma_r3/r4-like"/>
</dbReference>
<evidence type="ECO:0000259" key="5">
    <source>
        <dbReference type="Pfam" id="PF04542"/>
    </source>
</evidence>
<dbReference type="GO" id="GO:0006352">
    <property type="term" value="P:DNA-templated transcription initiation"/>
    <property type="evidence" value="ECO:0007669"/>
    <property type="project" value="InterPro"/>
</dbReference>
<dbReference type="InterPro" id="IPR013249">
    <property type="entry name" value="RNA_pol_sigma70_r4_t2"/>
</dbReference>